<reference evidence="4" key="1">
    <citation type="submission" date="2014-03" db="EMBL/GenBank/DDBJ databases">
        <authorList>
            <person name="Aksoy S."/>
            <person name="Warren W."/>
            <person name="Wilson R.K."/>
        </authorList>
    </citation>
    <scope>NUCLEOTIDE SEQUENCE [LARGE SCALE GENOMIC DNA]</scope>
    <source>
        <strain evidence="4">IAEA</strain>
    </source>
</reference>
<evidence type="ECO:0000313" key="3">
    <source>
        <dbReference type="EnsemblMetazoa" id="GPAI027614-PA"/>
    </source>
</evidence>
<evidence type="ECO:0000313" key="4">
    <source>
        <dbReference type="Proteomes" id="UP000092445"/>
    </source>
</evidence>
<dbReference type="AlphaFoldDB" id="A0A1A9ZWV9"/>
<feature type="region of interest" description="Disordered" evidence="2">
    <location>
        <begin position="101"/>
        <end position="133"/>
    </location>
</feature>
<keyword evidence="4" id="KW-1185">Reference proteome</keyword>
<sequence>MYTRRRRLKPIFRWGENVTRQLLTLTLDEIKKNSSSFEKPTAQKFYEKISANSKSLQMTNWSSMKNKIRNCKVLYMKARKWKKESNKSSIDDEKEIKEDTFDFSEDTETNDNASYNDFKGSDHSNTEESQSNLNESLIQHDDPLMAASFLAQKSDMKIADTPTTTKLRNDRKVCSCRWKFWANIEKSKLEIEQKKLEFEQKKFEWQLEKEEAELELKEKQLKQEFELRKLELEKEERLDKEKIKLQLEKEERLKKYEIEIKYKNANFYSLYFVINY</sequence>
<reference evidence="3" key="2">
    <citation type="submission" date="2020-05" db="UniProtKB">
        <authorList>
            <consortium name="EnsemblMetazoa"/>
        </authorList>
    </citation>
    <scope>IDENTIFICATION</scope>
    <source>
        <strain evidence="3">IAEA</strain>
    </source>
</reference>
<evidence type="ECO:0000256" key="2">
    <source>
        <dbReference type="SAM" id="MobiDB-lite"/>
    </source>
</evidence>
<dbReference type="EnsemblMetazoa" id="GPAI027614-RA">
    <property type="protein sequence ID" value="GPAI027614-PA"/>
    <property type="gene ID" value="GPAI027614"/>
</dbReference>
<protein>
    <submittedName>
        <fullName evidence="3">Uncharacterized protein</fullName>
    </submittedName>
</protein>
<keyword evidence="1" id="KW-0175">Coiled coil</keyword>
<organism evidence="3 4">
    <name type="scientific">Glossina pallidipes</name>
    <name type="common">Tsetse fly</name>
    <dbReference type="NCBI Taxonomy" id="7398"/>
    <lineage>
        <taxon>Eukaryota</taxon>
        <taxon>Metazoa</taxon>
        <taxon>Ecdysozoa</taxon>
        <taxon>Arthropoda</taxon>
        <taxon>Hexapoda</taxon>
        <taxon>Insecta</taxon>
        <taxon>Pterygota</taxon>
        <taxon>Neoptera</taxon>
        <taxon>Endopterygota</taxon>
        <taxon>Diptera</taxon>
        <taxon>Brachycera</taxon>
        <taxon>Muscomorpha</taxon>
        <taxon>Hippoboscoidea</taxon>
        <taxon>Glossinidae</taxon>
        <taxon>Glossina</taxon>
    </lineage>
</organism>
<dbReference type="Proteomes" id="UP000092445">
    <property type="component" value="Unassembled WGS sequence"/>
</dbReference>
<name>A0A1A9ZWV9_GLOPL</name>
<dbReference type="VEuPathDB" id="VectorBase:GPAI027614"/>
<proteinExistence type="predicted"/>
<feature type="coiled-coil region" evidence="1">
    <location>
        <begin position="193"/>
        <end position="250"/>
    </location>
</feature>
<accession>A0A1A9ZWV9</accession>
<evidence type="ECO:0000256" key="1">
    <source>
        <dbReference type="SAM" id="Coils"/>
    </source>
</evidence>